<dbReference type="PANTHER" id="PTHR13114:SF7">
    <property type="entry name" value="MEDIATOR OF RNA POLYMERASE II TRANSCRIPTION SUBUNIT 17"/>
    <property type="match status" value="1"/>
</dbReference>
<keyword evidence="11" id="KW-1185">Reference proteome</keyword>
<name>A0A7H9HQJ6_9SACH</name>
<dbReference type="InterPro" id="IPR019313">
    <property type="entry name" value="Mediator_Med17"/>
</dbReference>
<comment type="subunit">
    <text evidence="8">Component of the Mediator complex.</text>
</comment>
<dbReference type="PANTHER" id="PTHR13114">
    <property type="entry name" value="MEDIATOR OF RNA POLYMERASE II TRANSCRIPTION SUBUNIT 17"/>
    <property type="match status" value="1"/>
</dbReference>
<organism evidence="10 11">
    <name type="scientific">Torulaspora globosa</name>
    <dbReference type="NCBI Taxonomy" id="48254"/>
    <lineage>
        <taxon>Eukaryota</taxon>
        <taxon>Fungi</taxon>
        <taxon>Dikarya</taxon>
        <taxon>Ascomycota</taxon>
        <taxon>Saccharomycotina</taxon>
        <taxon>Saccharomycetes</taxon>
        <taxon>Saccharomycetales</taxon>
        <taxon>Saccharomycetaceae</taxon>
        <taxon>Torulaspora</taxon>
    </lineage>
</organism>
<keyword evidence="4 8" id="KW-0805">Transcription regulation</keyword>
<comment type="similarity">
    <text evidence="2 8">Belongs to the Mediator complex subunit 17 family.</text>
</comment>
<dbReference type="GO" id="GO:0006357">
    <property type="term" value="P:regulation of transcription by RNA polymerase II"/>
    <property type="evidence" value="ECO:0007669"/>
    <property type="project" value="InterPro"/>
</dbReference>
<proteinExistence type="inferred from homology"/>
<protein>
    <recommendedName>
        <fullName evidence="3 8">Mediator of RNA polymerase II transcription subunit 17</fullName>
    </recommendedName>
    <alternativeName>
        <fullName evidence="7 8">Mediator complex subunit 17</fullName>
    </alternativeName>
</protein>
<comment type="function">
    <text evidence="8">Component of the Mediator complex, a coactivator involved in the regulated transcription of nearly all RNA polymerase II-dependent genes. Mediator functions as a bridge to convey information from gene-specific regulatory proteins to the basal RNA polymerase II transcription machinery. Mediator is recruited to promoters by direct interactions with regulatory proteins and serves as a scaffold for the assembly of a functional preinitiation complex with RNA polymerase II and the general transcription factors.</text>
</comment>
<dbReference type="GO" id="GO:0016592">
    <property type="term" value="C:mediator complex"/>
    <property type="evidence" value="ECO:0007669"/>
    <property type="project" value="InterPro"/>
</dbReference>
<evidence type="ECO:0000313" key="11">
    <source>
        <dbReference type="Proteomes" id="UP000510647"/>
    </source>
</evidence>
<keyword evidence="6 8" id="KW-0539">Nucleus</keyword>
<evidence type="ECO:0000256" key="3">
    <source>
        <dbReference type="ARBA" id="ARBA00019610"/>
    </source>
</evidence>
<reference evidence="10 11" key="1">
    <citation type="submission" date="2020-06" db="EMBL/GenBank/DDBJ databases">
        <title>The yeast mating-type switching endonuclease HO is a domesticated member of an unorthodox homing genetic element family.</title>
        <authorList>
            <person name="Coughlan A.Y."/>
            <person name="Lombardi L."/>
            <person name="Braun-Galleani S."/>
            <person name="Martos A.R."/>
            <person name="Galeote V."/>
            <person name="Bigey F."/>
            <person name="Dequin S."/>
            <person name="Byrne K.P."/>
            <person name="Wolfe K.H."/>
        </authorList>
    </citation>
    <scope>NUCLEOTIDE SEQUENCE [LARGE SCALE GENOMIC DNA]</scope>
    <source>
        <strain evidence="10 11">CBS2947</strain>
    </source>
</reference>
<evidence type="ECO:0000256" key="8">
    <source>
        <dbReference type="RuleBase" id="RU364140"/>
    </source>
</evidence>
<gene>
    <name evidence="8" type="primary">MED17</name>
    <name evidence="10" type="ORF">HG537_0A08490</name>
</gene>
<dbReference type="AlphaFoldDB" id="A0A7H9HQJ6"/>
<dbReference type="Pfam" id="PF10156">
    <property type="entry name" value="Med17"/>
    <property type="match status" value="1"/>
</dbReference>
<evidence type="ECO:0000256" key="7">
    <source>
        <dbReference type="ARBA" id="ARBA00032014"/>
    </source>
</evidence>
<dbReference type="GO" id="GO:0003712">
    <property type="term" value="F:transcription coregulator activity"/>
    <property type="evidence" value="ECO:0007669"/>
    <property type="project" value="InterPro"/>
</dbReference>
<evidence type="ECO:0000256" key="5">
    <source>
        <dbReference type="ARBA" id="ARBA00023163"/>
    </source>
</evidence>
<dbReference type="OrthoDB" id="5319830at2759"/>
<evidence type="ECO:0000256" key="4">
    <source>
        <dbReference type="ARBA" id="ARBA00023015"/>
    </source>
</evidence>
<feature type="compositionally biased region" description="Basic and acidic residues" evidence="9">
    <location>
        <begin position="155"/>
        <end position="170"/>
    </location>
</feature>
<evidence type="ECO:0000256" key="2">
    <source>
        <dbReference type="ARBA" id="ARBA00005635"/>
    </source>
</evidence>
<dbReference type="Gene3D" id="6.10.250.2630">
    <property type="match status" value="1"/>
</dbReference>
<evidence type="ECO:0000313" key="10">
    <source>
        <dbReference type="EMBL" id="QLQ78602.1"/>
    </source>
</evidence>
<comment type="subcellular location">
    <subcellularLocation>
        <location evidence="1 8">Nucleus</location>
    </subcellularLocation>
</comment>
<dbReference type="Proteomes" id="UP000510647">
    <property type="component" value="Chromosome 1"/>
</dbReference>
<evidence type="ECO:0000256" key="1">
    <source>
        <dbReference type="ARBA" id="ARBA00004123"/>
    </source>
</evidence>
<sequence>MVGGSENVNDDEISFANGIQLALDPNLISLPLNSSTTTPGTTIAETTGDDKLDGQRNAHENVVQPLARQNNEQALFQNPYAIFKQMPMQEFIPLLLHQRGPGFKFADLSEQDLVDEIEKEQQSAVAEETAVSELPAAEHNDDSAMDVDSTGNLTRETDVSSKGELNRDHYDDDEELMSQEQFLNARKEMVEHVNLALNESSLALEFLSLLLSSVRESAGTASMSPFLKKTVPVGSLNSDKLPLAHQTREEIVSSEIISRGWKLRSLNESRSLLKEKYSSLTKIIEKEHQYWTKISKHISNKDVLFKMRDRVNGMRLLGIKYGYEDSGSKYKHDRGIAVLKSNPELNILELVPSNTTEASEVNHNERFVRVRIFTKIASEDDYILTGESSINKLFSSHNNLNGLEDIENQINKLKAFAFEQELMYQLKKESSRLISYGVTIESENKIVMELPNEKFEIELVSLDDDSVVNHDQDAPKVNDRRATLMVTTLRLLLVVMFKKNLRQRLTSSTRPQSSKGFKDVLLLRPILGRLRHHNYKILLKKILRDYVLDIIEGSSINEFSSDKPKNGATKAQDDNIAKLSKEINAFSCLLNTSSTSFKVDVPGKGKLLLVLESPNYCNAVVTIKFESSSNNVSFDTTFSEFKEIEEFLHFVVTEYMKDKESVKRE</sequence>
<evidence type="ECO:0000256" key="9">
    <source>
        <dbReference type="SAM" id="MobiDB-lite"/>
    </source>
</evidence>
<keyword evidence="8" id="KW-0010">Activator</keyword>
<feature type="region of interest" description="Disordered" evidence="9">
    <location>
        <begin position="32"/>
        <end position="55"/>
    </location>
</feature>
<accession>A0A7H9HQJ6</accession>
<dbReference type="EMBL" id="CP059267">
    <property type="protein sequence ID" value="QLQ78602.1"/>
    <property type="molecule type" value="Genomic_DNA"/>
</dbReference>
<dbReference type="GO" id="GO:0070847">
    <property type="term" value="C:core mediator complex"/>
    <property type="evidence" value="ECO:0007669"/>
    <property type="project" value="TreeGrafter"/>
</dbReference>
<feature type="region of interest" description="Disordered" evidence="9">
    <location>
        <begin position="128"/>
        <end position="174"/>
    </location>
</feature>
<feature type="compositionally biased region" description="Low complexity" evidence="9">
    <location>
        <begin position="32"/>
        <end position="46"/>
    </location>
</feature>
<evidence type="ECO:0000256" key="6">
    <source>
        <dbReference type="ARBA" id="ARBA00023242"/>
    </source>
</evidence>
<keyword evidence="5 8" id="KW-0804">Transcription</keyword>
<dbReference type="Gene3D" id="6.10.250.2620">
    <property type="match status" value="1"/>
</dbReference>